<dbReference type="OrthoDB" id="9970435at2759"/>
<dbReference type="Proteomes" id="UP000030762">
    <property type="component" value="Unassembled WGS sequence"/>
</dbReference>
<dbReference type="RefSeq" id="XP_008619940.1">
    <property type="nucleotide sequence ID" value="XM_008621718.1"/>
</dbReference>
<evidence type="ECO:0000256" key="5">
    <source>
        <dbReference type="SAM" id="MobiDB-lite"/>
    </source>
</evidence>
<feature type="compositionally biased region" description="Acidic residues" evidence="5">
    <location>
        <begin position="416"/>
        <end position="425"/>
    </location>
</feature>
<comment type="subcellular location">
    <subcellularLocation>
        <location evidence="1">Membrane</location>
        <topology evidence="1">Multi-pass membrane protein</topology>
    </subcellularLocation>
</comment>
<reference evidence="8 9" key="1">
    <citation type="submission" date="2012-04" db="EMBL/GenBank/DDBJ databases">
        <title>The Genome Sequence of Saprolegnia declina VS20.</title>
        <authorList>
            <consortium name="The Broad Institute Genome Sequencing Platform"/>
            <person name="Russ C."/>
            <person name="Nusbaum C."/>
            <person name="Tyler B."/>
            <person name="van West P."/>
            <person name="Dieguez-Uribeondo J."/>
            <person name="de Bruijn I."/>
            <person name="Tripathy S."/>
            <person name="Jiang R."/>
            <person name="Young S.K."/>
            <person name="Zeng Q."/>
            <person name="Gargeya S."/>
            <person name="Fitzgerald M."/>
            <person name="Haas B."/>
            <person name="Abouelleil A."/>
            <person name="Alvarado L."/>
            <person name="Arachchi H.M."/>
            <person name="Berlin A."/>
            <person name="Chapman S.B."/>
            <person name="Goldberg J."/>
            <person name="Griggs A."/>
            <person name="Gujja S."/>
            <person name="Hansen M."/>
            <person name="Howarth C."/>
            <person name="Imamovic A."/>
            <person name="Larimer J."/>
            <person name="McCowen C."/>
            <person name="Montmayeur A."/>
            <person name="Murphy C."/>
            <person name="Neiman D."/>
            <person name="Pearson M."/>
            <person name="Priest M."/>
            <person name="Roberts A."/>
            <person name="Saif S."/>
            <person name="Shea T."/>
            <person name="Sisk P."/>
            <person name="Sykes S."/>
            <person name="Wortman J."/>
            <person name="Nusbaum C."/>
            <person name="Birren B."/>
        </authorList>
    </citation>
    <scope>NUCLEOTIDE SEQUENCE [LARGE SCALE GENOMIC DNA]</scope>
    <source>
        <strain evidence="8 9">VS20</strain>
    </source>
</reference>
<evidence type="ECO:0000256" key="2">
    <source>
        <dbReference type="ARBA" id="ARBA00022692"/>
    </source>
</evidence>
<feature type="transmembrane region" description="Helical" evidence="6">
    <location>
        <begin position="86"/>
        <end position="105"/>
    </location>
</feature>
<evidence type="ECO:0000256" key="6">
    <source>
        <dbReference type="SAM" id="Phobius"/>
    </source>
</evidence>
<organism evidence="8 9">
    <name type="scientific">Saprolegnia diclina (strain VS20)</name>
    <dbReference type="NCBI Taxonomy" id="1156394"/>
    <lineage>
        <taxon>Eukaryota</taxon>
        <taxon>Sar</taxon>
        <taxon>Stramenopiles</taxon>
        <taxon>Oomycota</taxon>
        <taxon>Saprolegniomycetes</taxon>
        <taxon>Saprolegniales</taxon>
        <taxon>Saprolegniaceae</taxon>
        <taxon>Saprolegnia</taxon>
    </lineage>
</organism>
<dbReference type="EMBL" id="JH767226">
    <property type="protein sequence ID" value="EQC26602.1"/>
    <property type="molecule type" value="Genomic_DNA"/>
</dbReference>
<feature type="transmembrane region" description="Helical" evidence="6">
    <location>
        <begin position="50"/>
        <end position="71"/>
    </location>
</feature>
<dbReference type="PANTHER" id="PTHR10783">
    <property type="entry name" value="XENOTROPIC AND POLYTROPIC RETROVIRUS RECEPTOR 1-RELATED"/>
    <property type="match status" value="1"/>
</dbReference>
<dbReference type="STRING" id="1156394.T0RAM7"/>
<feature type="region of interest" description="Disordered" evidence="5">
    <location>
        <begin position="411"/>
        <end position="453"/>
    </location>
</feature>
<dbReference type="eggNOG" id="KOG1162">
    <property type="taxonomic scope" value="Eukaryota"/>
</dbReference>
<evidence type="ECO:0000313" key="9">
    <source>
        <dbReference type="Proteomes" id="UP000030762"/>
    </source>
</evidence>
<dbReference type="GO" id="GO:0005737">
    <property type="term" value="C:cytoplasm"/>
    <property type="evidence" value="ECO:0007669"/>
    <property type="project" value="TreeGrafter"/>
</dbReference>
<feature type="domain" description="EXS" evidence="7">
    <location>
        <begin position="180"/>
        <end position="400"/>
    </location>
</feature>
<dbReference type="OMA" id="PLHITTM"/>
<keyword evidence="3 6" id="KW-1133">Transmembrane helix</keyword>
<feature type="transmembrane region" description="Helical" evidence="6">
    <location>
        <begin position="6"/>
        <end position="29"/>
    </location>
</feature>
<sequence length="453" mass="50915">MPSEVASFFGGPLAVNVFLLGTAGNLYVFQRMGFPLERVMGAKDGDLPTACGLGSFAALLFAILGLLYIAFRRSLVLVMAKFHEVALVFYCLVVLLLLFAPFDVLHRRARMFLGKKLYKCVFPLSWKGTATLRLPMTETPFVEVFLADGLTSMSKVFYDVAVGVLMLMESLDGRHSDWYDAKMKPHPLPYLCAAWPYLIRATQCLISYRRAPLANDKFLHLLNTFKYGTGLGVIVVGALPAIFGTAPASTSFLVLDGQTMFLLCACCNSLYSFFWDVVMDWGLCQPAPAPSRDLESHVVTPVQHYPYLRQELHYKSPFVYYVAMGVDGGLRILWATSNWEWVDLVGAEFKVVMQVAEVLRRCMWNCFRVEWQCLKHGFELRPADTQKAPSLLRSLKPKNSNDKLNVLEETMTTLDADSDADDDVDDTRPLLHHQPLSPRKHATKPSDDRQLVA</sequence>
<dbReference type="PANTHER" id="PTHR10783:SF46">
    <property type="entry name" value="PROTEIN ERD1 HOMOLOG 2"/>
    <property type="match status" value="1"/>
</dbReference>
<dbReference type="GeneID" id="19956269"/>
<keyword evidence="2 6" id="KW-0812">Transmembrane</keyword>
<dbReference type="PROSITE" id="PS51380">
    <property type="entry name" value="EXS"/>
    <property type="match status" value="1"/>
</dbReference>
<evidence type="ECO:0000256" key="1">
    <source>
        <dbReference type="ARBA" id="ARBA00004141"/>
    </source>
</evidence>
<accession>T0RAM7</accession>
<dbReference type="GO" id="GO:0016020">
    <property type="term" value="C:membrane"/>
    <property type="evidence" value="ECO:0007669"/>
    <property type="project" value="UniProtKB-SubCell"/>
</dbReference>
<evidence type="ECO:0000259" key="7">
    <source>
        <dbReference type="PROSITE" id="PS51380"/>
    </source>
</evidence>
<dbReference type="InParanoid" id="T0RAM7"/>
<dbReference type="InterPro" id="IPR004342">
    <property type="entry name" value="EXS_C"/>
</dbReference>
<protein>
    <recommendedName>
        <fullName evidence="7">EXS domain-containing protein</fullName>
    </recommendedName>
</protein>
<dbReference type="AlphaFoldDB" id="T0RAM7"/>
<proteinExistence type="predicted"/>
<keyword evidence="9" id="KW-1185">Reference proteome</keyword>
<evidence type="ECO:0000256" key="4">
    <source>
        <dbReference type="ARBA" id="ARBA00023136"/>
    </source>
</evidence>
<evidence type="ECO:0000313" key="8">
    <source>
        <dbReference type="EMBL" id="EQC26602.1"/>
    </source>
</evidence>
<evidence type="ECO:0000256" key="3">
    <source>
        <dbReference type="ARBA" id="ARBA00022989"/>
    </source>
</evidence>
<gene>
    <name evidence="8" type="ORF">SDRG_15542</name>
</gene>
<feature type="compositionally biased region" description="Basic and acidic residues" evidence="5">
    <location>
        <begin position="444"/>
        <end position="453"/>
    </location>
</feature>
<name>T0RAM7_SAPDV</name>
<dbReference type="VEuPathDB" id="FungiDB:SDRG_15542"/>
<dbReference type="Pfam" id="PF03124">
    <property type="entry name" value="EXS"/>
    <property type="match status" value="1"/>
</dbReference>
<keyword evidence="4 6" id="KW-0472">Membrane</keyword>